<sequence>MVVGSTLTDNIANTTIHMTDCRGQSSLRLQIPVQQLRIHQSTGLHIKTMMNQNQNPMVKTKTASTAWKPGTIILETSKDIIFFVPPLPLVLENNASTNTNSEVNIVTQQQQQQDQLLSRTSSTKTYWHQVIVKDFQWLRKGISSPNFLVVVVDDEDNGSNRDNSSDNIERTTYIPQSIDDEDNNSSDDEL</sequence>
<evidence type="ECO:0000313" key="2">
    <source>
        <dbReference type="EMBL" id="OEU17092.1"/>
    </source>
</evidence>
<feature type="region of interest" description="Disordered" evidence="1">
    <location>
        <begin position="154"/>
        <end position="190"/>
    </location>
</feature>
<dbReference type="EMBL" id="KV784357">
    <property type="protein sequence ID" value="OEU17092.1"/>
    <property type="molecule type" value="Genomic_DNA"/>
</dbReference>
<proteinExistence type="predicted"/>
<organism evidence="2 3">
    <name type="scientific">Fragilariopsis cylindrus CCMP1102</name>
    <dbReference type="NCBI Taxonomy" id="635003"/>
    <lineage>
        <taxon>Eukaryota</taxon>
        <taxon>Sar</taxon>
        <taxon>Stramenopiles</taxon>
        <taxon>Ochrophyta</taxon>
        <taxon>Bacillariophyta</taxon>
        <taxon>Bacillariophyceae</taxon>
        <taxon>Bacillariophycidae</taxon>
        <taxon>Bacillariales</taxon>
        <taxon>Bacillariaceae</taxon>
        <taxon>Fragilariopsis</taxon>
    </lineage>
</organism>
<dbReference type="Proteomes" id="UP000095751">
    <property type="component" value="Unassembled WGS sequence"/>
</dbReference>
<dbReference type="OrthoDB" id="194775at2759"/>
<gene>
    <name evidence="2" type="ORF">FRACYDRAFT_237500</name>
</gene>
<dbReference type="KEGG" id="fcy:FRACYDRAFT_237500"/>
<reference evidence="2 3" key="1">
    <citation type="submission" date="2016-09" db="EMBL/GenBank/DDBJ databases">
        <title>Extensive genetic diversity and differential bi-allelic expression allows diatom success in the polar Southern Ocean.</title>
        <authorList>
            <consortium name="DOE Joint Genome Institute"/>
            <person name="Mock T."/>
            <person name="Otillar R.P."/>
            <person name="Strauss J."/>
            <person name="Dupont C."/>
            <person name="Frickenhaus S."/>
            <person name="Maumus F."/>
            <person name="Mcmullan M."/>
            <person name="Sanges R."/>
            <person name="Schmutz J."/>
            <person name="Toseland A."/>
            <person name="Valas R."/>
            <person name="Veluchamy A."/>
            <person name="Ward B.J."/>
            <person name="Allen A."/>
            <person name="Barry K."/>
            <person name="Falciatore A."/>
            <person name="Ferrante M."/>
            <person name="Fortunato A.E."/>
            <person name="Gloeckner G."/>
            <person name="Gruber A."/>
            <person name="Hipkin R."/>
            <person name="Janech M."/>
            <person name="Kroth P."/>
            <person name="Leese F."/>
            <person name="Lindquist E."/>
            <person name="Lyon B.R."/>
            <person name="Martin J."/>
            <person name="Mayer C."/>
            <person name="Parker M."/>
            <person name="Quesneville H."/>
            <person name="Raymond J."/>
            <person name="Uhlig C."/>
            <person name="Valentin K.U."/>
            <person name="Worden A.Z."/>
            <person name="Armbrust E.V."/>
            <person name="Bowler C."/>
            <person name="Green B."/>
            <person name="Moulton V."/>
            <person name="Van Oosterhout C."/>
            <person name="Grigoriev I."/>
        </authorList>
    </citation>
    <scope>NUCLEOTIDE SEQUENCE [LARGE SCALE GENOMIC DNA]</scope>
    <source>
        <strain evidence="2 3">CCMP1102</strain>
    </source>
</reference>
<dbReference type="InterPro" id="IPR016098">
    <property type="entry name" value="CAP/MinC_C"/>
</dbReference>
<dbReference type="AlphaFoldDB" id="A0A1E7FFZ4"/>
<accession>A0A1E7FFZ4</accession>
<name>A0A1E7FFZ4_9STRA</name>
<dbReference type="InParanoid" id="A0A1E7FFZ4"/>
<dbReference type="Gene3D" id="2.160.20.70">
    <property type="match status" value="1"/>
</dbReference>
<evidence type="ECO:0000256" key="1">
    <source>
        <dbReference type="SAM" id="MobiDB-lite"/>
    </source>
</evidence>
<feature type="compositionally biased region" description="Acidic residues" evidence="1">
    <location>
        <begin position="178"/>
        <end position="190"/>
    </location>
</feature>
<keyword evidence="3" id="KW-1185">Reference proteome</keyword>
<evidence type="ECO:0000313" key="3">
    <source>
        <dbReference type="Proteomes" id="UP000095751"/>
    </source>
</evidence>
<protein>
    <submittedName>
        <fullName evidence="2">Uncharacterized protein</fullName>
    </submittedName>
</protein>